<organism evidence="2 3">
    <name type="scientific">Pseudallescheria apiosperma</name>
    <name type="common">Scedosporium apiospermum</name>
    <dbReference type="NCBI Taxonomy" id="563466"/>
    <lineage>
        <taxon>Eukaryota</taxon>
        <taxon>Fungi</taxon>
        <taxon>Dikarya</taxon>
        <taxon>Ascomycota</taxon>
        <taxon>Pezizomycotina</taxon>
        <taxon>Sordariomycetes</taxon>
        <taxon>Hypocreomycetidae</taxon>
        <taxon>Microascales</taxon>
        <taxon>Microascaceae</taxon>
        <taxon>Scedosporium</taxon>
    </lineage>
</organism>
<proteinExistence type="inferred from homology"/>
<keyword evidence="3" id="KW-1185">Reference proteome</keyword>
<comment type="similarity">
    <text evidence="1">Belongs to the LOR family.</text>
</comment>
<dbReference type="InterPro" id="IPR025659">
    <property type="entry name" value="Tubby-like_C"/>
</dbReference>
<evidence type="ECO:0000256" key="1">
    <source>
        <dbReference type="ARBA" id="ARBA00005437"/>
    </source>
</evidence>
<dbReference type="Pfam" id="PF04525">
    <property type="entry name" value="LOR"/>
    <property type="match status" value="1"/>
</dbReference>
<dbReference type="HOGENOM" id="CLU_063146_1_1_1"/>
<protein>
    <recommendedName>
        <fullName evidence="4">DUF567 domain protein</fullName>
    </recommendedName>
</protein>
<dbReference type="PANTHER" id="PTHR31087">
    <property type="match status" value="1"/>
</dbReference>
<dbReference type="PANTHER" id="PTHR31087:SF161">
    <property type="entry name" value="TUBBY C 2 FAMILY PROTEIN"/>
    <property type="match status" value="1"/>
</dbReference>
<comment type="caution">
    <text evidence="2">The sequence shown here is derived from an EMBL/GenBank/DDBJ whole genome shotgun (WGS) entry which is preliminary data.</text>
</comment>
<dbReference type="SUPFAM" id="SSF54518">
    <property type="entry name" value="Tubby C-terminal domain-like"/>
    <property type="match status" value="1"/>
</dbReference>
<dbReference type="Proteomes" id="UP000028545">
    <property type="component" value="Unassembled WGS sequence"/>
</dbReference>
<dbReference type="Gene3D" id="2.40.160.200">
    <property type="entry name" value="LURP1-related"/>
    <property type="match status" value="1"/>
</dbReference>
<name>A0A084GE94_PSEDA</name>
<evidence type="ECO:0000313" key="2">
    <source>
        <dbReference type="EMBL" id="KEZ45656.1"/>
    </source>
</evidence>
<dbReference type="KEGG" id="sapo:SAPIO_CDS2024"/>
<dbReference type="EMBL" id="JOWA01000077">
    <property type="protein sequence ID" value="KEZ45656.1"/>
    <property type="molecule type" value="Genomic_DNA"/>
</dbReference>
<dbReference type="RefSeq" id="XP_016645455.1">
    <property type="nucleotide sequence ID" value="XM_016785158.1"/>
</dbReference>
<dbReference type="AlphaFoldDB" id="A0A084GE94"/>
<dbReference type="OrthoDB" id="97518at2759"/>
<dbReference type="InterPro" id="IPR007612">
    <property type="entry name" value="LOR"/>
</dbReference>
<dbReference type="GeneID" id="27721096"/>
<dbReference type="OMA" id="LEMKGNW"/>
<gene>
    <name evidence="2" type="ORF">SAPIO_CDS2024</name>
</gene>
<dbReference type="InterPro" id="IPR038595">
    <property type="entry name" value="LOR_sf"/>
</dbReference>
<evidence type="ECO:0000313" key="3">
    <source>
        <dbReference type="Proteomes" id="UP000028545"/>
    </source>
</evidence>
<accession>A0A084GE94</accession>
<dbReference type="VEuPathDB" id="FungiDB:SAPIO_CDS2024"/>
<reference evidence="2 3" key="1">
    <citation type="journal article" date="2014" name="Genome Announc.">
        <title>Draft genome sequence of the pathogenic fungus Scedosporium apiospermum.</title>
        <authorList>
            <person name="Vandeputte P."/>
            <person name="Ghamrawi S."/>
            <person name="Rechenmann M."/>
            <person name="Iltis A."/>
            <person name="Giraud S."/>
            <person name="Fleury M."/>
            <person name="Thornton C."/>
            <person name="Delhaes L."/>
            <person name="Meyer W."/>
            <person name="Papon N."/>
            <person name="Bouchara J.P."/>
        </authorList>
    </citation>
    <scope>NUCLEOTIDE SEQUENCE [LARGE SCALE GENOMIC DNA]</scope>
    <source>
        <strain evidence="2 3">IHEM 14462</strain>
    </source>
</reference>
<evidence type="ECO:0008006" key="4">
    <source>
        <dbReference type="Google" id="ProtNLM"/>
    </source>
</evidence>
<sequence>MEAFPPAPQPIGIFDQFIARQTETVVVDEKVMSLSGDSFDIKLANGFPLLRVQGNALSLRGRKEVFDMANNHLFTIVNKLLSFRPTFLVENPSGQTIMEVKSSLSTLIGSKATITFTSKSGKQEVLVMRGNWRSSSADIVEESTGFVVARIKRDRNLKHYFAGQQTYTVTVAPGVDMALVVAMCICMDEKNNDK</sequence>